<dbReference type="AlphaFoldDB" id="A0A841H7X5"/>
<name>A0A841H7X5_9BACT</name>
<sequence>MLGLAARARKVVYGTDMARSAARDGTLAAALVAADASPTQSRKLVPLLEARGVPFAVCLSRAELGAAMGRGPVSAVGFTDPSFARRALELAHAPPAQDRAGGEPY</sequence>
<reference evidence="2 3" key="1">
    <citation type="submission" date="2020-08" db="EMBL/GenBank/DDBJ databases">
        <title>Genomic Encyclopedia of Type Strains, Phase IV (KMG-IV): sequencing the most valuable type-strain genomes for metagenomic binning, comparative biology and taxonomic classification.</title>
        <authorList>
            <person name="Goeker M."/>
        </authorList>
    </citation>
    <scope>NUCLEOTIDE SEQUENCE [LARGE SCALE GENOMIC DNA]</scope>
    <source>
        <strain evidence="2 3">DSM 29007</strain>
    </source>
</reference>
<organism evidence="2 3">
    <name type="scientific">Longimicrobium terrae</name>
    <dbReference type="NCBI Taxonomy" id="1639882"/>
    <lineage>
        <taxon>Bacteria</taxon>
        <taxon>Pseudomonadati</taxon>
        <taxon>Gemmatimonadota</taxon>
        <taxon>Longimicrobiia</taxon>
        <taxon>Longimicrobiales</taxon>
        <taxon>Longimicrobiaceae</taxon>
        <taxon>Longimicrobium</taxon>
    </lineage>
</organism>
<dbReference type="SUPFAM" id="SSF55315">
    <property type="entry name" value="L30e-like"/>
    <property type="match status" value="1"/>
</dbReference>
<evidence type="ECO:0000313" key="2">
    <source>
        <dbReference type="EMBL" id="MBB6074014.1"/>
    </source>
</evidence>
<comment type="caution">
    <text evidence="2">The sequence shown here is derived from an EMBL/GenBank/DDBJ whole genome shotgun (WGS) entry which is preliminary data.</text>
</comment>
<keyword evidence="3" id="KW-1185">Reference proteome</keyword>
<dbReference type="Gene3D" id="3.30.1330.30">
    <property type="match status" value="1"/>
</dbReference>
<evidence type="ECO:0000259" key="1">
    <source>
        <dbReference type="Pfam" id="PF01248"/>
    </source>
</evidence>
<dbReference type="Proteomes" id="UP000582837">
    <property type="component" value="Unassembled WGS sequence"/>
</dbReference>
<dbReference type="RefSeq" id="WP_170036372.1">
    <property type="nucleotide sequence ID" value="NZ_JABDTL010000002.1"/>
</dbReference>
<evidence type="ECO:0000313" key="3">
    <source>
        <dbReference type="Proteomes" id="UP000582837"/>
    </source>
</evidence>
<proteinExistence type="predicted"/>
<feature type="domain" description="Ribosomal protein eL8/eL30/eS12/Gadd45" evidence="1">
    <location>
        <begin position="2"/>
        <end position="84"/>
    </location>
</feature>
<protein>
    <submittedName>
        <fullName evidence="2">Ribosomal protein L7Ae-like RNA K-turn-binding protein</fullName>
    </submittedName>
</protein>
<dbReference type="InterPro" id="IPR029064">
    <property type="entry name" value="Ribosomal_eL30-like_sf"/>
</dbReference>
<dbReference type="InterPro" id="IPR004038">
    <property type="entry name" value="Ribosomal_eL8/eL30/eS12/Gad45"/>
</dbReference>
<dbReference type="EMBL" id="JACHIA010000036">
    <property type="protein sequence ID" value="MBB6074014.1"/>
    <property type="molecule type" value="Genomic_DNA"/>
</dbReference>
<dbReference type="GO" id="GO:0005840">
    <property type="term" value="C:ribosome"/>
    <property type="evidence" value="ECO:0007669"/>
    <property type="project" value="UniProtKB-KW"/>
</dbReference>
<accession>A0A841H7X5</accession>
<gene>
    <name evidence="2" type="ORF">HNQ61_005695</name>
</gene>
<keyword evidence="2" id="KW-0689">Ribosomal protein</keyword>
<dbReference type="Pfam" id="PF01248">
    <property type="entry name" value="Ribosomal_L7Ae"/>
    <property type="match status" value="1"/>
</dbReference>
<keyword evidence="2" id="KW-0687">Ribonucleoprotein</keyword>